<evidence type="ECO:0000256" key="4">
    <source>
        <dbReference type="ARBA" id="ARBA00023002"/>
    </source>
</evidence>
<evidence type="ECO:0000256" key="1">
    <source>
        <dbReference type="ARBA" id="ARBA00005466"/>
    </source>
</evidence>
<dbReference type="GO" id="GO:0016491">
    <property type="term" value="F:oxidoreductase activity"/>
    <property type="evidence" value="ECO:0007669"/>
    <property type="project" value="UniProtKB-KW"/>
</dbReference>
<dbReference type="InterPro" id="IPR016169">
    <property type="entry name" value="FAD-bd_PCMH_sub2"/>
</dbReference>
<evidence type="ECO:0000256" key="2">
    <source>
        <dbReference type="ARBA" id="ARBA00022630"/>
    </source>
</evidence>
<evidence type="ECO:0000256" key="5">
    <source>
        <dbReference type="SAM" id="SignalP"/>
    </source>
</evidence>
<evidence type="ECO:0000313" key="7">
    <source>
        <dbReference type="EMBL" id="CAF9941094.1"/>
    </source>
</evidence>
<comment type="similarity">
    <text evidence="1">Belongs to the oxygen-dependent FAD-linked oxidoreductase family.</text>
</comment>
<keyword evidence="2" id="KW-0285">Flavoprotein</keyword>
<dbReference type="AlphaFoldDB" id="A0A8H3J5K3"/>
<sequence length="548" mass="59076">MYIFTLLGLALGLCSLSNLGSAVAATGANLISRSSTASQPQTSAQAAELTLNLGCIGLTTSSWTNVFYPNSDVYEYENRNFWSLTEVLAPSCVFRPTSAKEIGNAIKVLESTKTKFAVRGGGHMGITGANNINDGVLMVMSNMTTFQLSQDQSVLSVGPSFRWGDVYGLLEPSGLAVQGGRLSPIGVPGLLLGGGISFYGNARGFACDDIINYEIVLANGSVQDANKSSNSDLYFALKGGSSNFGIVTRFDIETFPGAKVWAGVYSVSAEYISAFLEVSTASSTTYCHECKLTKLQKATANYSINAKDPKSAVIPAVVAGDPNVAAAILFYNSDVVSFPDDLLPFTNIPSISSTLAFKTLQEFSDETAVVVVPDLNDLFASGTIRVTNYQQALTGINLIYQIFFDRIPVLYAAMPKENITIIEIDWEPLTSLWLQASAAKGPNALGLDPTQIYICYAQVVEWTGAQYDQIVYKWAAENEEAIVAATKEAGIYDPFHYMGDSAGFQIPGFYDGYGRDNEAKLEAISKKYDPKRIFQTLMPGGFKLSHRT</sequence>
<name>A0A8H3J5K3_9LECA</name>
<proteinExistence type="inferred from homology"/>
<dbReference type="PANTHER" id="PTHR42973">
    <property type="entry name" value="BINDING OXIDOREDUCTASE, PUTATIVE (AFU_ORTHOLOGUE AFUA_1G17690)-RELATED"/>
    <property type="match status" value="1"/>
</dbReference>
<accession>A0A8H3J5K3</accession>
<feature type="domain" description="FAD-binding PCMH-type" evidence="6">
    <location>
        <begin position="86"/>
        <end position="257"/>
    </location>
</feature>
<dbReference type="Proteomes" id="UP000664534">
    <property type="component" value="Unassembled WGS sequence"/>
</dbReference>
<dbReference type="EMBL" id="CAJPDT010000141">
    <property type="protein sequence ID" value="CAF9941094.1"/>
    <property type="molecule type" value="Genomic_DNA"/>
</dbReference>
<dbReference type="Gene3D" id="3.30.465.10">
    <property type="match status" value="1"/>
</dbReference>
<dbReference type="InterPro" id="IPR006094">
    <property type="entry name" value="Oxid_FAD_bind_N"/>
</dbReference>
<dbReference type="InterPro" id="IPR036318">
    <property type="entry name" value="FAD-bd_PCMH-like_sf"/>
</dbReference>
<keyword evidence="3" id="KW-0274">FAD</keyword>
<dbReference type="InterPro" id="IPR016166">
    <property type="entry name" value="FAD-bd_PCMH"/>
</dbReference>
<keyword evidence="8" id="KW-1185">Reference proteome</keyword>
<feature type="chain" id="PRO_5034239936" description="FAD-binding PCMH-type domain-containing protein" evidence="5">
    <location>
        <begin position="25"/>
        <end position="548"/>
    </location>
</feature>
<dbReference type="GO" id="GO:0071949">
    <property type="term" value="F:FAD binding"/>
    <property type="evidence" value="ECO:0007669"/>
    <property type="project" value="InterPro"/>
</dbReference>
<keyword evidence="5" id="KW-0732">Signal</keyword>
<evidence type="ECO:0000313" key="8">
    <source>
        <dbReference type="Proteomes" id="UP000664534"/>
    </source>
</evidence>
<dbReference type="Pfam" id="PF01565">
    <property type="entry name" value="FAD_binding_4"/>
    <property type="match status" value="1"/>
</dbReference>
<dbReference type="OrthoDB" id="2151789at2759"/>
<reference evidence="7" key="1">
    <citation type="submission" date="2021-03" db="EMBL/GenBank/DDBJ databases">
        <authorList>
            <person name="Tagirdzhanova G."/>
        </authorList>
    </citation>
    <scope>NUCLEOTIDE SEQUENCE</scope>
</reference>
<keyword evidence="4" id="KW-0560">Oxidoreductase</keyword>
<feature type="signal peptide" evidence="5">
    <location>
        <begin position="1"/>
        <end position="24"/>
    </location>
</feature>
<protein>
    <recommendedName>
        <fullName evidence="6">FAD-binding PCMH-type domain-containing protein</fullName>
    </recommendedName>
</protein>
<dbReference type="SUPFAM" id="SSF56176">
    <property type="entry name" value="FAD-binding/transporter-associated domain-like"/>
    <property type="match status" value="1"/>
</dbReference>
<organism evidence="7 8">
    <name type="scientific">Imshaugia aleurites</name>
    <dbReference type="NCBI Taxonomy" id="172621"/>
    <lineage>
        <taxon>Eukaryota</taxon>
        <taxon>Fungi</taxon>
        <taxon>Dikarya</taxon>
        <taxon>Ascomycota</taxon>
        <taxon>Pezizomycotina</taxon>
        <taxon>Lecanoromycetes</taxon>
        <taxon>OSLEUM clade</taxon>
        <taxon>Lecanoromycetidae</taxon>
        <taxon>Lecanorales</taxon>
        <taxon>Lecanorineae</taxon>
        <taxon>Parmeliaceae</taxon>
        <taxon>Imshaugia</taxon>
    </lineage>
</organism>
<evidence type="ECO:0000259" key="6">
    <source>
        <dbReference type="PROSITE" id="PS51387"/>
    </source>
</evidence>
<dbReference type="PANTHER" id="PTHR42973:SF53">
    <property type="entry name" value="FAD-BINDING PCMH-TYPE DOMAIN-CONTAINING PROTEIN-RELATED"/>
    <property type="match status" value="1"/>
</dbReference>
<dbReference type="InterPro" id="IPR050416">
    <property type="entry name" value="FAD-linked_Oxidoreductase"/>
</dbReference>
<gene>
    <name evidence="7" type="ORF">IMSHALPRED_002420</name>
</gene>
<comment type="caution">
    <text evidence="7">The sequence shown here is derived from an EMBL/GenBank/DDBJ whole genome shotgun (WGS) entry which is preliminary data.</text>
</comment>
<evidence type="ECO:0000256" key="3">
    <source>
        <dbReference type="ARBA" id="ARBA00022827"/>
    </source>
</evidence>
<dbReference type="PROSITE" id="PS51387">
    <property type="entry name" value="FAD_PCMH"/>
    <property type="match status" value="1"/>
</dbReference>